<evidence type="ECO:0000313" key="1">
    <source>
        <dbReference type="EMBL" id="VDP92610.1"/>
    </source>
</evidence>
<sequence>MRLCNAEFADAQLLDQGISVDNAQAIAIVESNTMFGDEHFVVPLPWKKSVNTGMRKYVSALMRLNGLKRRLINDEALRFRYAQTMKTITEKEYTVSVPEEQLYCGSSALAPAHHAILNPQKTENLRIALDCAVKHKEHSLNDMLYQGSDTTANLVGILLRFRGKRVTVISDMEEMFMRVRVPKTGRVALRFLRWPQGDHLKDPEECQMTAYPFGATSLPFCANFTLKRDSREFSSGYGPLMLKAIEETFYVVDRFASFTTCDGAVRFCEENHGTIGTMWF</sequence>
<evidence type="ECO:0000313" key="2">
    <source>
        <dbReference type="Proteomes" id="UP000272942"/>
    </source>
</evidence>
<dbReference type="WBParaSite" id="ECPE_0001537801-mRNA-1">
    <property type="protein sequence ID" value="ECPE_0001537801-mRNA-1"/>
    <property type="gene ID" value="ECPE_0001537801"/>
</dbReference>
<gene>
    <name evidence="1" type="ORF">ECPE_LOCUS15338</name>
</gene>
<name>A0A183B803_9TREM</name>
<accession>A0A183B803</accession>
<protein>
    <submittedName>
        <fullName evidence="3">RNA-directed RNA polymerase</fullName>
    </submittedName>
</protein>
<dbReference type="Proteomes" id="UP000272942">
    <property type="component" value="Unassembled WGS sequence"/>
</dbReference>
<dbReference type="PANTHER" id="PTHR47331">
    <property type="entry name" value="PHD-TYPE DOMAIN-CONTAINING PROTEIN"/>
    <property type="match status" value="1"/>
</dbReference>
<dbReference type="OrthoDB" id="416987at2759"/>
<proteinExistence type="predicted"/>
<dbReference type="AlphaFoldDB" id="A0A183B803"/>
<organism evidence="3">
    <name type="scientific">Echinostoma caproni</name>
    <dbReference type="NCBI Taxonomy" id="27848"/>
    <lineage>
        <taxon>Eukaryota</taxon>
        <taxon>Metazoa</taxon>
        <taxon>Spiralia</taxon>
        <taxon>Lophotrochozoa</taxon>
        <taxon>Platyhelminthes</taxon>
        <taxon>Trematoda</taxon>
        <taxon>Digenea</taxon>
        <taxon>Plagiorchiida</taxon>
        <taxon>Echinostomata</taxon>
        <taxon>Echinostomatoidea</taxon>
        <taxon>Echinostomatidae</taxon>
        <taxon>Echinostoma</taxon>
    </lineage>
</organism>
<evidence type="ECO:0000313" key="3">
    <source>
        <dbReference type="WBParaSite" id="ECPE_0001537801-mRNA-1"/>
    </source>
</evidence>
<reference evidence="3" key="1">
    <citation type="submission" date="2016-06" db="UniProtKB">
        <authorList>
            <consortium name="WormBaseParasite"/>
        </authorList>
    </citation>
    <scope>IDENTIFICATION</scope>
</reference>
<reference evidence="1 2" key="2">
    <citation type="submission" date="2018-11" db="EMBL/GenBank/DDBJ databases">
        <authorList>
            <consortium name="Pathogen Informatics"/>
        </authorList>
    </citation>
    <scope>NUCLEOTIDE SEQUENCE [LARGE SCALE GENOMIC DNA]</scope>
    <source>
        <strain evidence="1 2">Egypt</strain>
    </source>
</reference>
<dbReference type="EMBL" id="UZAN01060248">
    <property type="protein sequence ID" value="VDP92610.1"/>
    <property type="molecule type" value="Genomic_DNA"/>
</dbReference>
<keyword evidence="2" id="KW-1185">Reference proteome</keyword>
<dbReference type="PANTHER" id="PTHR47331:SF1">
    <property type="entry name" value="GAG-LIKE PROTEIN"/>
    <property type="match status" value="1"/>
</dbReference>